<name>A0A2P8DVH2_9BACT</name>
<accession>A0A2P8DVH2</accession>
<comment type="caution">
    <text evidence="1">The sequence shown here is derived from an EMBL/GenBank/DDBJ whole genome shotgun (WGS) entry which is preliminary data.</text>
</comment>
<dbReference type="AlphaFoldDB" id="A0A2P8DVH2"/>
<keyword evidence="2" id="KW-1185">Reference proteome</keyword>
<proteinExistence type="predicted"/>
<sequence>MTKIIPKEAGYSCKSLIILNIIYFLKPRKSNVFQFLKAEIDN</sequence>
<evidence type="ECO:0000313" key="2">
    <source>
        <dbReference type="Proteomes" id="UP000240708"/>
    </source>
</evidence>
<protein>
    <submittedName>
        <fullName evidence="1">Uncharacterized protein</fullName>
    </submittedName>
</protein>
<evidence type="ECO:0000313" key="1">
    <source>
        <dbReference type="EMBL" id="PSL01205.1"/>
    </source>
</evidence>
<gene>
    <name evidence="1" type="ORF">CLV48_1147</name>
</gene>
<dbReference type="Proteomes" id="UP000240708">
    <property type="component" value="Unassembled WGS sequence"/>
</dbReference>
<reference evidence="1 2" key="1">
    <citation type="submission" date="2018-03" db="EMBL/GenBank/DDBJ databases">
        <title>Genomic Encyclopedia of Archaeal and Bacterial Type Strains, Phase II (KMG-II): from individual species to whole genera.</title>
        <authorList>
            <person name="Goeker M."/>
        </authorList>
    </citation>
    <scope>NUCLEOTIDE SEQUENCE [LARGE SCALE GENOMIC DNA]</scope>
    <source>
        <strain evidence="1 2">DSM 28057</strain>
    </source>
</reference>
<organism evidence="1 2">
    <name type="scientific">Cecembia rubra</name>
    <dbReference type="NCBI Taxonomy" id="1485585"/>
    <lineage>
        <taxon>Bacteria</taxon>
        <taxon>Pseudomonadati</taxon>
        <taxon>Bacteroidota</taxon>
        <taxon>Cytophagia</taxon>
        <taxon>Cytophagales</taxon>
        <taxon>Cyclobacteriaceae</taxon>
        <taxon>Cecembia</taxon>
    </lineage>
</organism>
<dbReference type="EMBL" id="PYGF01000014">
    <property type="protein sequence ID" value="PSL01205.1"/>
    <property type="molecule type" value="Genomic_DNA"/>
</dbReference>